<dbReference type="AlphaFoldDB" id="A0A1G5JBT8"/>
<name>A0A1G5JBT8_9BACT</name>
<keyword evidence="4 5" id="KW-0472">Membrane</keyword>
<evidence type="ECO:0000256" key="2">
    <source>
        <dbReference type="ARBA" id="ARBA00022692"/>
    </source>
</evidence>
<feature type="transmembrane region" description="Helical" evidence="5">
    <location>
        <begin position="322"/>
        <end position="341"/>
    </location>
</feature>
<dbReference type="PANTHER" id="PTHR43701">
    <property type="entry name" value="MEMBRANE TRANSPORTER PROTEIN MJ0441-RELATED"/>
    <property type="match status" value="1"/>
</dbReference>
<evidence type="ECO:0000256" key="6">
    <source>
        <dbReference type="SAM" id="SignalP"/>
    </source>
</evidence>
<keyword evidence="2 5" id="KW-0812">Transmembrane</keyword>
<feature type="transmembrane region" description="Helical" evidence="5">
    <location>
        <begin position="530"/>
        <end position="547"/>
    </location>
</feature>
<keyword evidence="3 5" id="KW-1133">Transmembrane helix</keyword>
<accession>A0A1G5JBT8</accession>
<feature type="transmembrane region" description="Helical" evidence="5">
    <location>
        <begin position="472"/>
        <end position="495"/>
    </location>
</feature>
<dbReference type="RefSeq" id="WP_092215153.1">
    <property type="nucleotide sequence ID" value="NZ_FMUX01000027.1"/>
</dbReference>
<sequence>MRVKGRILMMAVLTGLMLMWCATSFAAPEVTIETPTPKAGDTLEVKGKIAPGEDLYLVVSSSELFKAEDSIGSQEAAKLGKKFGDTEIPPVFYAVTSNPAALATPKVVSKGKWVAPFKWDIEVNKINAWETIPEDVKGKLGAVKTSDQWKFLTFTHENKFGINTVSKERPIGGGNARMVMGGDTSKSWNKDVAVALDKATGEFTASFKVSKRIAPETSLDVFVNGEKAGDVSVQKRGFYFRIGGTYMNPLVVFLGALVIGCMFVIVGAAGGLFTAAFQITVIGTQGMVGVNAANAVKPTNLFLTLCSPITGVYSYFKEGRFAWPVALFFVTGILLGAFWIGPTYSAKYLPMKAYKFYLGFFCLVLFIKLWYESTQKSINKNKAVKAIVKKFDMEMAAAKKEGRAAEMGKVALEKGWHATNISFTFWGEAFRANPVALFFGGILIGCIASAFGVGGGFMLVPFMTTVMGYPMYLAVPISLCGTFGTSVGGISRYILSGYSPDWIMAALIAVGAIMGGKIGPKIQKKLPEIFLKRALALILLIVFLKYTNAIPFLR</sequence>
<evidence type="ECO:0000256" key="5">
    <source>
        <dbReference type="RuleBase" id="RU363041"/>
    </source>
</evidence>
<comment type="similarity">
    <text evidence="5">Belongs to the 4-toluene sulfonate uptake permease (TSUP) (TC 2.A.102) family.</text>
</comment>
<reference evidence="7 8" key="1">
    <citation type="submission" date="2016-10" db="EMBL/GenBank/DDBJ databases">
        <authorList>
            <person name="de Groot N.N."/>
        </authorList>
    </citation>
    <scope>NUCLEOTIDE SEQUENCE [LARGE SCALE GENOMIC DNA]</scope>
    <source>
        <strain evidence="7 8">AA1</strain>
    </source>
</reference>
<dbReference type="Pfam" id="PF01925">
    <property type="entry name" value="TauE"/>
    <property type="match status" value="1"/>
</dbReference>
<evidence type="ECO:0000313" key="8">
    <source>
        <dbReference type="Proteomes" id="UP000198870"/>
    </source>
</evidence>
<dbReference type="EMBL" id="FMUX01000027">
    <property type="protein sequence ID" value="SCY85269.1"/>
    <property type="molecule type" value="Genomic_DNA"/>
</dbReference>
<evidence type="ECO:0000256" key="3">
    <source>
        <dbReference type="ARBA" id="ARBA00022989"/>
    </source>
</evidence>
<evidence type="ECO:0000313" key="7">
    <source>
        <dbReference type="EMBL" id="SCY85269.1"/>
    </source>
</evidence>
<keyword evidence="5" id="KW-1003">Cell membrane</keyword>
<evidence type="ECO:0000256" key="1">
    <source>
        <dbReference type="ARBA" id="ARBA00004141"/>
    </source>
</evidence>
<keyword evidence="8" id="KW-1185">Reference proteome</keyword>
<protein>
    <recommendedName>
        <fullName evidence="5">Probable membrane transporter protein</fullName>
    </recommendedName>
</protein>
<keyword evidence="6" id="KW-0732">Signal</keyword>
<dbReference type="OrthoDB" id="9793791at2"/>
<dbReference type="STRING" id="419481.SAMN05216233_1278"/>
<feature type="transmembrane region" description="Helical" evidence="5">
    <location>
        <begin position="435"/>
        <end position="460"/>
    </location>
</feature>
<proteinExistence type="inferred from homology"/>
<feature type="chain" id="PRO_5011625829" description="Probable membrane transporter protein" evidence="6">
    <location>
        <begin position="27"/>
        <end position="554"/>
    </location>
</feature>
<feature type="signal peptide" evidence="6">
    <location>
        <begin position="1"/>
        <end position="26"/>
    </location>
</feature>
<evidence type="ECO:0000256" key="4">
    <source>
        <dbReference type="ARBA" id="ARBA00023136"/>
    </source>
</evidence>
<dbReference type="InterPro" id="IPR051598">
    <property type="entry name" value="TSUP/Inactive_protease-like"/>
</dbReference>
<feature type="transmembrane region" description="Helical" evidence="5">
    <location>
        <begin position="353"/>
        <end position="371"/>
    </location>
</feature>
<dbReference type="InterPro" id="IPR002781">
    <property type="entry name" value="TM_pro_TauE-like"/>
</dbReference>
<dbReference type="Proteomes" id="UP000198870">
    <property type="component" value="Unassembled WGS sequence"/>
</dbReference>
<comment type="subcellular location">
    <subcellularLocation>
        <location evidence="5">Cell membrane</location>
        <topology evidence="5">Multi-pass membrane protein</topology>
    </subcellularLocation>
    <subcellularLocation>
        <location evidence="1">Membrane</location>
        <topology evidence="1">Multi-pass membrane protein</topology>
    </subcellularLocation>
</comment>
<feature type="transmembrane region" description="Helical" evidence="5">
    <location>
        <begin position="501"/>
        <end position="518"/>
    </location>
</feature>
<dbReference type="GO" id="GO:0005886">
    <property type="term" value="C:plasma membrane"/>
    <property type="evidence" value="ECO:0007669"/>
    <property type="project" value="UniProtKB-SubCell"/>
</dbReference>
<gene>
    <name evidence="7" type="ORF">SAMN05216233_1278</name>
</gene>
<dbReference type="PANTHER" id="PTHR43701:SF2">
    <property type="entry name" value="MEMBRANE TRANSPORTER PROTEIN YJNA-RELATED"/>
    <property type="match status" value="1"/>
</dbReference>
<feature type="transmembrane region" description="Helical" evidence="5">
    <location>
        <begin position="250"/>
        <end position="277"/>
    </location>
</feature>
<organism evidence="7 8">
    <name type="scientific">Desulfoluna spongiiphila</name>
    <dbReference type="NCBI Taxonomy" id="419481"/>
    <lineage>
        <taxon>Bacteria</taxon>
        <taxon>Pseudomonadati</taxon>
        <taxon>Thermodesulfobacteriota</taxon>
        <taxon>Desulfobacteria</taxon>
        <taxon>Desulfobacterales</taxon>
        <taxon>Desulfolunaceae</taxon>
        <taxon>Desulfoluna</taxon>
    </lineage>
</organism>